<sequence>MASILPLEENSWDVFQVGGEGLQFLSSQTGIYDADELKKHVQAVQAKAYQIVAYPCIRTFDFTRFRMANLPAYSRVKTLLRERPDAILLDLGCCIGTDIRKAAADGFPVQNFVACDLHPEFWNFGHELFRSTPETFPVAFLAGDILDGGFLAPAVPQSTSTSTSPSPPLTTITSLTALTGHVSIVHVSYIFHQFDEQQQIDLARAIAGLLSPLPGSMTLGSQVGKRIMGYRPTPARYPGEQAQLFAHSPESWTAMWEDLFPKGTVRVEAALRKREECYPWELLAPTPEGDDGILTWSITRLQ</sequence>
<evidence type="ECO:0000313" key="6">
    <source>
        <dbReference type="Proteomes" id="UP001215598"/>
    </source>
</evidence>
<evidence type="ECO:0000256" key="4">
    <source>
        <dbReference type="ARBA" id="ARBA00038314"/>
    </source>
</evidence>
<evidence type="ECO:0000313" key="5">
    <source>
        <dbReference type="EMBL" id="KAJ7736455.1"/>
    </source>
</evidence>
<dbReference type="EMBL" id="JARKIB010000121">
    <property type="protein sequence ID" value="KAJ7736455.1"/>
    <property type="molecule type" value="Genomic_DNA"/>
</dbReference>
<comment type="caution">
    <text evidence="5">The sequence shown here is derived from an EMBL/GenBank/DDBJ whole genome shotgun (WGS) entry which is preliminary data.</text>
</comment>
<protein>
    <recommendedName>
        <fullName evidence="7">Methyltransferase domain-containing protein</fullName>
    </recommendedName>
</protein>
<gene>
    <name evidence="5" type="ORF">B0H16DRAFT_1466640</name>
</gene>
<dbReference type="InterPro" id="IPR051654">
    <property type="entry name" value="Meroterpenoid_MTases"/>
</dbReference>
<organism evidence="5 6">
    <name type="scientific">Mycena metata</name>
    <dbReference type="NCBI Taxonomy" id="1033252"/>
    <lineage>
        <taxon>Eukaryota</taxon>
        <taxon>Fungi</taxon>
        <taxon>Dikarya</taxon>
        <taxon>Basidiomycota</taxon>
        <taxon>Agaricomycotina</taxon>
        <taxon>Agaricomycetes</taxon>
        <taxon>Agaricomycetidae</taxon>
        <taxon>Agaricales</taxon>
        <taxon>Marasmiineae</taxon>
        <taxon>Mycenaceae</taxon>
        <taxon>Mycena</taxon>
    </lineage>
</organism>
<evidence type="ECO:0008006" key="7">
    <source>
        <dbReference type="Google" id="ProtNLM"/>
    </source>
</evidence>
<keyword evidence="6" id="KW-1185">Reference proteome</keyword>
<evidence type="ECO:0000256" key="2">
    <source>
        <dbReference type="ARBA" id="ARBA00022679"/>
    </source>
</evidence>
<dbReference type="AlphaFoldDB" id="A0AAD7MWU5"/>
<comment type="pathway">
    <text evidence="1">Secondary metabolite biosynthesis.</text>
</comment>
<evidence type="ECO:0000256" key="1">
    <source>
        <dbReference type="ARBA" id="ARBA00005179"/>
    </source>
</evidence>
<comment type="similarity">
    <text evidence="4">Belongs to the class I-like SAM-binding methyltransferase superfamily.</text>
</comment>
<dbReference type="InterPro" id="IPR029063">
    <property type="entry name" value="SAM-dependent_MTases_sf"/>
</dbReference>
<reference evidence="5" key="1">
    <citation type="submission" date="2023-03" db="EMBL/GenBank/DDBJ databases">
        <title>Massive genome expansion in bonnet fungi (Mycena s.s.) driven by repeated elements and novel gene families across ecological guilds.</title>
        <authorList>
            <consortium name="Lawrence Berkeley National Laboratory"/>
            <person name="Harder C.B."/>
            <person name="Miyauchi S."/>
            <person name="Viragh M."/>
            <person name="Kuo A."/>
            <person name="Thoen E."/>
            <person name="Andreopoulos B."/>
            <person name="Lu D."/>
            <person name="Skrede I."/>
            <person name="Drula E."/>
            <person name="Henrissat B."/>
            <person name="Morin E."/>
            <person name="Kohler A."/>
            <person name="Barry K."/>
            <person name="LaButti K."/>
            <person name="Morin E."/>
            <person name="Salamov A."/>
            <person name="Lipzen A."/>
            <person name="Mereny Z."/>
            <person name="Hegedus B."/>
            <person name="Baldrian P."/>
            <person name="Stursova M."/>
            <person name="Weitz H."/>
            <person name="Taylor A."/>
            <person name="Grigoriev I.V."/>
            <person name="Nagy L.G."/>
            <person name="Martin F."/>
            <person name="Kauserud H."/>
        </authorList>
    </citation>
    <scope>NUCLEOTIDE SEQUENCE</scope>
    <source>
        <strain evidence="5">CBHHK182m</strain>
    </source>
</reference>
<keyword evidence="2" id="KW-0808">Transferase</keyword>
<dbReference type="GO" id="GO:0016740">
    <property type="term" value="F:transferase activity"/>
    <property type="evidence" value="ECO:0007669"/>
    <property type="project" value="UniProtKB-KW"/>
</dbReference>
<accession>A0AAD7MWU5</accession>
<dbReference type="SUPFAM" id="SSF53335">
    <property type="entry name" value="S-adenosyl-L-methionine-dependent methyltransferases"/>
    <property type="match status" value="1"/>
</dbReference>
<dbReference type="Gene3D" id="3.40.50.150">
    <property type="entry name" value="Vaccinia Virus protein VP39"/>
    <property type="match status" value="1"/>
</dbReference>
<proteinExistence type="inferred from homology"/>
<dbReference type="PANTHER" id="PTHR35897:SF1">
    <property type="entry name" value="METHYLTRANSFERASE AUSD"/>
    <property type="match status" value="1"/>
</dbReference>
<name>A0AAD7MWU5_9AGAR</name>
<evidence type="ECO:0000256" key="3">
    <source>
        <dbReference type="ARBA" id="ARBA00022691"/>
    </source>
</evidence>
<dbReference type="PANTHER" id="PTHR35897">
    <property type="entry name" value="METHYLTRANSFERASE AUSD"/>
    <property type="match status" value="1"/>
</dbReference>
<dbReference type="Proteomes" id="UP001215598">
    <property type="component" value="Unassembled WGS sequence"/>
</dbReference>
<keyword evidence="3" id="KW-0949">S-adenosyl-L-methionine</keyword>